<dbReference type="Gene3D" id="1.25.10.10">
    <property type="entry name" value="Leucine-rich Repeat Variant"/>
    <property type="match status" value="2"/>
</dbReference>
<dbReference type="InterPro" id="IPR011989">
    <property type="entry name" value="ARM-like"/>
</dbReference>
<gene>
    <name evidence="1" type="ORF">GMBLW1_20960</name>
</gene>
<name>A0A6C2YKG9_9BACT</name>
<dbReference type="EMBL" id="LR586016">
    <property type="protein sequence ID" value="VIP01864.1"/>
    <property type="molecule type" value="Genomic_DNA"/>
</dbReference>
<dbReference type="Pfam" id="PF13646">
    <property type="entry name" value="HEAT_2"/>
    <property type="match status" value="1"/>
</dbReference>
<organism evidence="1">
    <name type="scientific">Tuwongella immobilis</name>
    <dbReference type="NCBI Taxonomy" id="692036"/>
    <lineage>
        <taxon>Bacteria</taxon>
        <taxon>Pseudomonadati</taxon>
        <taxon>Planctomycetota</taxon>
        <taxon>Planctomycetia</taxon>
        <taxon>Gemmatales</taxon>
        <taxon>Gemmataceae</taxon>
        <taxon>Tuwongella</taxon>
    </lineage>
</organism>
<dbReference type="EMBL" id="LR593887">
    <property type="protein sequence ID" value="VTR99680.1"/>
    <property type="molecule type" value="Genomic_DNA"/>
</dbReference>
<protein>
    <recommendedName>
        <fullName evidence="3">HEAT repeat domain-containing protein</fullName>
    </recommendedName>
</protein>
<evidence type="ECO:0008006" key="3">
    <source>
        <dbReference type="Google" id="ProtNLM"/>
    </source>
</evidence>
<dbReference type="InParanoid" id="A0A6C2YKG9"/>
<proteinExistence type="predicted"/>
<keyword evidence="2" id="KW-1185">Reference proteome</keyword>
<dbReference type="AlphaFoldDB" id="A0A6C2YKG9"/>
<dbReference type="KEGG" id="tim:GMBLW1_20960"/>
<reference evidence="1" key="1">
    <citation type="submission" date="2019-04" db="EMBL/GenBank/DDBJ databases">
        <authorList>
            <consortium name="Science for Life Laboratories"/>
        </authorList>
    </citation>
    <scope>NUCLEOTIDE SEQUENCE</scope>
    <source>
        <strain evidence="1">MBLW1</strain>
    </source>
</reference>
<dbReference type="Proteomes" id="UP000464378">
    <property type="component" value="Chromosome"/>
</dbReference>
<evidence type="ECO:0000313" key="2">
    <source>
        <dbReference type="Proteomes" id="UP000464378"/>
    </source>
</evidence>
<dbReference type="InterPro" id="IPR016024">
    <property type="entry name" value="ARM-type_fold"/>
</dbReference>
<accession>A0A6C2YKG9</accession>
<dbReference type="SUPFAM" id="SSF48371">
    <property type="entry name" value="ARM repeat"/>
    <property type="match status" value="1"/>
</dbReference>
<sequence length="373" mass="41355">MPWLIRILAKKPSSYLRWQTLTFPITRVAMRGLVTLGDVSASAIEPLISTRNVWLRLNAARALGAIGEQSRSVTPSLIRMTRDPDAWIRAQSCFGLGRSRVADADVIPTLSDRMEDPDRCVRAEAWNAFQQFGVNPNESGKKLVSELVLDLRESDHHQCARTAITLSHFGEVAEEAFPSLLQLLTQDCDWTVELSIALACIAMWNKSQIKLLVDGFLRCANPVHGFWFLATLGEIVQRHGAEMPSFQREFGRSSSSTSCHPSEIVEEAKQVIQPLISRISDQKITGYLSFLPRLGADLSQARSVLEHIIFGKYDPESRASAIRSLVALSASARDGFVTLDPILLKLIDDPAHQVRLAARSSLVARAISERSGR</sequence>
<evidence type="ECO:0000313" key="1">
    <source>
        <dbReference type="EMBL" id="VIP01864.1"/>
    </source>
</evidence>